<proteinExistence type="predicted"/>
<reference evidence="2 3" key="1">
    <citation type="journal article" date="2017" name="Curr. Biol.">
        <title>Genome architecture and evolution of a unichromosomal asexual nematode.</title>
        <authorList>
            <person name="Fradin H."/>
            <person name="Zegar C."/>
            <person name="Gutwein M."/>
            <person name="Lucas J."/>
            <person name="Kovtun M."/>
            <person name="Corcoran D."/>
            <person name="Baugh L.R."/>
            <person name="Kiontke K."/>
            <person name="Gunsalus K."/>
            <person name="Fitch D.H."/>
            <person name="Piano F."/>
        </authorList>
    </citation>
    <scope>NUCLEOTIDE SEQUENCE [LARGE SCALE GENOMIC DNA]</scope>
    <source>
        <strain evidence="2">PF1309</strain>
    </source>
</reference>
<dbReference type="AlphaFoldDB" id="A0A2A2L6G9"/>
<name>A0A2A2L6G9_9BILA</name>
<organism evidence="2 3">
    <name type="scientific">Diploscapter pachys</name>
    <dbReference type="NCBI Taxonomy" id="2018661"/>
    <lineage>
        <taxon>Eukaryota</taxon>
        <taxon>Metazoa</taxon>
        <taxon>Ecdysozoa</taxon>
        <taxon>Nematoda</taxon>
        <taxon>Chromadorea</taxon>
        <taxon>Rhabditida</taxon>
        <taxon>Rhabditina</taxon>
        <taxon>Rhabditomorpha</taxon>
        <taxon>Rhabditoidea</taxon>
        <taxon>Rhabditidae</taxon>
        <taxon>Diploscapter</taxon>
    </lineage>
</organism>
<gene>
    <name evidence="2" type="ORF">WR25_17502</name>
</gene>
<feature type="region of interest" description="Disordered" evidence="1">
    <location>
        <begin position="151"/>
        <end position="240"/>
    </location>
</feature>
<sequence length="240" mass="28665">MQIHIRIDPLHAHAHCTCARTLPSLPAHPDKWLSGLVFSRSCLQHPTVPFFYFRIIILHLLHMLCLRLHRSFLFQPVLRPRRSLTRFLRHHPFFLRFFRLHFSRLHFRQSQFASRFPRILHRKLETGCNTRIERGKGCFLSESAEMAYRSWNRTENKGSQRRKGRNQNRKEAELDSEALQSRRETKKEKAGIRRQGKELQNKLDKDIYHMKMAGQKQDKGMKDKAKGRKGRRFWGMEGNL</sequence>
<accession>A0A2A2L6G9</accession>
<evidence type="ECO:0000313" key="3">
    <source>
        <dbReference type="Proteomes" id="UP000218231"/>
    </source>
</evidence>
<feature type="compositionally biased region" description="Basic and acidic residues" evidence="1">
    <location>
        <begin position="180"/>
        <end position="209"/>
    </location>
</feature>
<dbReference type="Proteomes" id="UP000218231">
    <property type="component" value="Unassembled WGS sequence"/>
</dbReference>
<comment type="caution">
    <text evidence="2">The sequence shown here is derived from an EMBL/GenBank/DDBJ whole genome shotgun (WGS) entry which is preliminary data.</text>
</comment>
<keyword evidence="3" id="KW-1185">Reference proteome</keyword>
<protein>
    <submittedName>
        <fullName evidence="2">Uncharacterized protein</fullName>
    </submittedName>
</protein>
<evidence type="ECO:0000313" key="2">
    <source>
        <dbReference type="EMBL" id="PAV81760.1"/>
    </source>
</evidence>
<evidence type="ECO:0000256" key="1">
    <source>
        <dbReference type="SAM" id="MobiDB-lite"/>
    </source>
</evidence>
<dbReference type="EMBL" id="LIAE01007128">
    <property type="protein sequence ID" value="PAV81760.1"/>
    <property type="molecule type" value="Genomic_DNA"/>
</dbReference>